<dbReference type="EMBL" id="JAIFTL010000140">
    <property type="protein sequence ID" value="KAG9322561.1"/>
    <property type="molecule type" value="Genomic_DNA"/>
</dbReference>
<dbReference type="GO" id="GO:0016628">
    <property type="term" value="F:oxidoreductase activity, acting on the CH-CH group of donors, NAD or NADP as acceptor"/>
    <property type="evidence" value="ECO:0007669"/>
    <property type="project" value="InterPro"/>
</dbReference>
<evidence type="ECO:0000259" key="2">
    <source>
        <dbReference type="SMART" id="SM00829"/>
    </source>
</evidence>
<dbReference type="InterPro" id="IPR011032">
    <property type="entry name" value="GroES-like_sf"/>
</dbReference>
<dbReference type="InterPro" id="IPR013149">
    <property type="entry name" value="ADH-like_C"/>
</dbReference>
<dbReference type="InterPro" id="IPR045010">
    <property type="entry name" value="MDR_fam"/>
</dbReference>
<gene>
    <name evidence="3" type="ORF">KVV02_001846</name>
</gene>
<feature type="domain" description="Enoyl reductase (ER)" evidence="2">
    <location>
        <begin position="22"/>
        <end position="342"/>
    </location>
</feature>
<dbReference type="CDD" id="cd05288">
    <property type="entry name" value="PGDH"/>
    <property type="match status" value="1"/>
</dbReference>
<dbReference type="InterPro" id="IPR036291">
    <property type="entry name" value="NAD(P)-bd_dom_sf"/>
</dbReference>
<dbReference type="InterPro" id="IPR041694">
    <property type="entry name" value="ADH_N_2"/>
</dbReference>
<proteinExistence type="predicted"/>
<dbReference type="Gene3D" id="3.90.180.10">
    <property type="entry name" value="Medium-chain alcohol dehydrogenases, catalytic domain"/>
    <property type="match status" value="1"/>
</dbReference>
<dbReference type="AlphaFoldDB" id="A0A9P8A4F0"/>
<reference evidence="3" key="1">
    <citation type="submission" date="2021-07" db="EMBL/GenBank/DDBJ databases">
        <title>Draft genome of Mortierella alpina, strain LL118, isolated from an aspen leaf litter sample.</title>
        <authorList>
            <person name="Yang S."/>
            <person name="Vinatzer B.A."/>
        </authorList>
    </citation>
    <scope>NUCLEOTIDE SEQUENCE</scope>
    <source>
        <strain evidence="3">LL118</strain>
    </source>
</reference>
<evidence type="ECO:0000256" key="1">
    <source>
        <dbReference type="ARBA" id="ARBA00023002"/>
    </source>
</evidence>
<dbReference type="SUPFAM" id="SSF50129">
    <property type="entry name" value="GroES-like"/>
    <property type="match status" value="1"/>
</dbReference>
<keyword evidence="1" id="KW-0560">Oxidoreductase</keyword>
<dbReference type="InterPro" id="IPR020843">
    <property type="entry name" value="ER"/>
</dbReference>
<dbReference type="Pfam" id="PF00107">
    <property type="entry name" value="ADH_zinc_N"/>
    <property type="match status" value="1"/>
</dbReference>
<dbReference type="PANTHER" id="PTHR43205:SF7">
    <property type="entry name" value="PROSTAGLANDIN REDUCTASE 1"/>
    <property type="match status" value="1"/>
</dbReference>
<evidence type="ECO:0000313" key="4">
    <source>
        <dbReference type="Proteomes" id="UP000717515"/>
    </source>
</evidence>
<dbReference type="Gene3D" id="3.40.50.720">
    <property type="entry name" value="NAD(P)-binding Rossmann-like Domain"/>
    <property type="match status" value="1"/>
</dbReference>
<dbReference type="SUPFAM" id="SSF51735">
    <property type="entry name" value="NAD(P)-binding Rossmann-fold domains"/>
    <property type="match status" value="1"/>
</dbReference>
<accession>A0A9P8A4F0</accession>
<evidence type="ECO:0000313" key="3">
    <source>
        <dbReference type="EMBL" id="KAG9322561.1"/>
    </source>
</evidence>
<name>A0A9P8A4F0_MORAP</name>
<organism evidence="3 4">
    <name type="scientific">Mortierella alpina</name>
    <name type="common">Oleaginous fungus</name>
    <name type="synonym">Mortierella renispora</name>
    <dbReference type="NCBI Taxonomy" id="64518"/>
    <lineage>
        <taxon>Eukaryota</taxon>
        <taxon>Fungi</taxon>
        <taxon>Fungi incertae sedis</taxon>
        <taxon>Mucoromycota</taxon>
        <taxon>Mortierellomycotina</taxon>
        <taxon>Mortierellomycetes</taxon>
        <taxon>Mortierellales</taxon>
        <taxon>Mortierellaceae</taxon>
        <taxon>Mortierella</taxon>
    </lineage>
</organism>
<dbReference type="Proteomes" id="UP000717515">
    <property type="component" value="Unassembled WGS sequence"/>
</dbReference>
<dbReference type="Pfam" id="PF16884">
    <property type="entry name" value="ADH_N_2"/>
    <property type="match status" value="1"/>
</dbReference>
<dbReference type="FunFam" id="3.40.50.720:FF:000121">
    <property type="entry name" value="Prostaglandin reductase 2"/>
    <property type="match status" value="1"/>
</dbReference>
<dbReference type="PANTHER" id="PTHR43205">
    <property type="entry name" value="PROSTAGLANDIN REDUCTASE"/>
    <property type="match status" value="1"/>
</dbReference>
<sequence>MTNITNKQVLFLSRPTGFPVVGEHLAVQSAQVDVVLEDNDILLRNLYVSADPYLRGRMRDVHDSYVPSFVLGKPFSSGGVSEVVESRNPKFPVGAIVTGETNWEEYSHVSAATAAASDLQIVDGARDSKIPIRYWVGALGMPSKTAYYSLKIIGQPKKGETIYISAASGAVGQIVGQLAKLKGLRVIGSAGSDDKVDFLLKELKFDAAFNYKKGNILENLRRHAPNGIDIYFDNVGGEQLEAALEVLNLYGRVVACGHISVYNGQEPYGVRNLYHLIGKRITIRGFIVYDFEKEESENFRREVSEYLLNGDIIYKEDLVELEDGPKAFVGLLHGERFGKVVIKIADL</sequence>
<protein>
    <recommendedName>
        <fullName evidence="2">Enoyl reductase (ER) domain-containing protein</fullName>
    </recommendedName>
</protein>
<dbReference type="SMART" id="SM00829">
    <property type="entry name" value="PKS_ER"/>
    <property type="match status" value="1"/>
</dbReference>
<comment type="caution">
    <text evidence="3">The sequence shown here is derived from an EMBL/GenBank/DDBJ whole genome shotgun (WGS) entry which is preliminary data.</text>
</comment>